<dbReference type="Gene3D" id="3.40.50.1110">
    <property type="entry name" value="SGNH hydrolase"/>
    <property type="match status" value="1"/>
</dbReference>
<name>A0AAN9KAF1_CANGL</name>
<dbReference type="PANTHER" id="PTHR22835">
    <property type="entry name" value="ZINC FINGER FYVE DOMAIN CONTAINING PROTEIN"/>
    <property type="match status" value="1"/>
</dbReference>
<dbReference type="AlphaFoldDB" id="A0AAN9KAF1"/>
<protein>
    <submittedName>
        <fullName evidence="4">Uncharacterized protein</fullName>
    </submittedName>
</protein>
<evidence type="ECO:0000256" key="1">
    <source>
        <dbReference type="ARBA" id="ARBA00008668"/>
    </source>
</evidence>
<comment type="caution">
    <text evidence="4">The sequence shown here is derived from an EMBL/GenBank/DDBJ whole genome shotgun (WGS) entry which is preliminary data.</text>
</comment>
<comment type="similarity">
    <text evidence="1">Belongs to the 'GDSL' lipolytic enzyme family.</text>
</comment>
<dbReference type="InterPro" id="IPR001087">
    <property type="entry name" value="GDSL"/>
</dbReference>
<dbReference type="PANTHER" id="PTHR22835:SF577">
    <property type="entry name" value="GDSL-LIKE LIPASE_ACYLHYDROLASE SUPERFAMILY PROTEIN"/>
    <property type="match status" value="1"/>
</dbReference>
<evidence type="ECO:0000313" key="5">
    <source>
        <dbReference type="Proteomes" id="UP001367508"/>
    </source>
</evidence>
<keyword evidence="5" id="KW-1185">Reference proteome</keyword>
<proteinExistence type="inferred from homology"/>
<keyword evidence="3" id="KW-0812">Transmembrane</keyword>
<evidence type="ECO:0000313" key="4">
    <source>
        <dbReference type="EMBL" id="KAK7314200.1"/>
    </source>
</evidence>
<evidence type="ECO:0000256" key="3">
    <source>
        <dbReference type="SAM" id="Phobius"/>
    </source>
</evidence>
<dbReference type="Pfam" id="PF00657">
    <property type="entry name" value="Lipase_GDSL"/>
    <property type="match status" value="1"/>
</dbReference>
<dbReference type="Proteomes" id="UP001367508">
    <property type="component" value="Unassembled WGS sequence"/>
</dbReference>
<feature type="transmembrane region" description="Helical" evidence="3">
    <location>
        <begin position="41"/>
        <end position="60"/>
    </location>
</feature>
<keyword evidence="3" id="KW-1133">Transmembrane helix</keyword>
<keyword evidence="3" id="KW-0472">Membrane</keyword>
<evidence type="ECO:0000256" key="2">
    <source>
        <dbReference type="ARBA" id="ARBA00023180"/>
    </source>
</evidence>
<keyword evidence="2" id="KW-0325">Glycoprotein</keyword>
<dbReference type="GO" id="GO:0016788">
    <property type="term" value="F:hydrolase activity, acting on ester bonds"/>
    <property type="evidence" value="ECO:0007669"/>
    <property type="project" value="InterPro"/>
</dbReference>
<dbReference type="InterPro" id="IPR036514">
    <property type="entry name" value="SGNH_hydro_sf"/>
</dbReference>
<sequence>MVDTTARYRSTPGYLTRKCPASSAPSRRGMTPLRVLGDPCFTWLVGSCLSLHVGVIIISFRLALHGVNLGASVISLGLLETAAWIKGGSRSPLIALNYPTSKLKFDLEDPYGSTNECGEPKRTHPGKLKSSYIALLYVSATTRTEAWDGLFGSLESHRLCREIQLTAMKCRITNLDADEIKWREISAVEMIFRSSSVDRWNGFHLVERSSCSTLIEEGAIELVLPGNFPIGCNSAVLTVINSDNKDDYDQFGCLKAYNTFIKYYNGKLKQAIKMLRQKNSKVKIIYFDYYDAAKCLFQEPHKYGFPSGKNETFRACCGKGEPYNFNINVFCGSSASTVCSDPSKHINWDGPHFTEAAYKQIAKRLVEGPFANPSLKSPPFKIA</sequence>
<reference evidence="4 5" key="1">
    <citation type="submission" date="2024-01" db="EMBL/GenBank/DDBJ databases">
        <title>The genomes of 5 underutilized Papilionoideae crops provide insights into root nodulation and disease resistanc.</title>
        <authorList>
            <person name="Jiang F."/>
        </authorList>
    </citation>
    <scope>NUCLEOTIDE SEQUENCE [LARGE SCALE GENOMIC DNA]</scope>
    <source>
        <strain evidence="4">LVBAO_FW01</strain>
        <tissue evidence="4">Leaves</tissue>
    </source>
</reference>
<organism evidence="4 5">
    <name type="scientific">Canavalia gladiata</name>
    <name type="common">Sword bean</name>
    <name type="synonym">Dolichos gladiatus</name>
    <dbReference type="NCBI Taxonomy" id="3824"/>
    <lineage>
        <taxon>Eukaryota</taxon>
        <taxon>Viridiplantae</taxon>
        <taxon>Streptophyta</taxon>
        <taxon>Embryophyta</taxon>
        <taxon>Tracheophyta</taxon>
        <taxon>Spermatophyta</taxon>
        <taxon>Magnoliopsida</taxon>
        <taxon>eudicotyledons</taxon>
        <taxon>Gunneridae</taxon>
        <taxon>Pentapetalae</taxon>
        <taxon>rosids</taxon>
        <taxon>fabids</taxon>
        <taxon>Fabales</taxon>
        <taxon>Fabaceae</taxon>
        <taxon>Papilionoideae</taxon>
        <taxon>50 kb inversion clade</taxon>
        <taxon>NPAAA clade</taxon>
        <taxon>indigoferoid/millettioid clade</taxon>
        <taxon>Phaseoleae</taxon>
        <taxon>Canavalia</taxon>
    </lineage>
</organism>
<accession>A0AAN9KAF1</accession>
<gene>
    <name evidence="4" type="ORF">VNO77_39413</name>
</gene>
<dbReference type="EMBL" id="JAYMYQ010000009">
    <property type="protein sequence ID" value="KAK7314200.1"/>
    <property type="molecule type" value="Genomic_DNA"/>
</dbReference>